<organism evidence="1 2">
    <name type="scientific">Candidatus Lloydbacteria bacterium RIFCSPHIGHO2_02_FULL_50_13</name>
    <dbReference type="NCBI Taxonomy" id="1798661"/>
    <lineage>
        <taxon>Bacteria</taxon>
        <taxon>Candidatus Lloydiibacteriota</taxon>
    </lineage>
</organism>
<evidence type="ECO:0000313" key="2">
    <source>
        <dbReference type="Proteomes" id="UP000177996"/>
    </source>
</evidence>
<comment type="caution">
    <text evidence="1">The sequence shown here is derived from an EMBL/GenBank/DDBJ whole genome shotgun (WGS) entry which is preliminary data.</text>
</comment>
<sequence>MVHLEALTDKGREIFPRLSYFSDFYLAGGTALSLQIGHRVSVDFDFFHDEKIKRTLLPSVEKIFDDYERRVLVNNANELTILADEVKITFLSYPFPVILPKTDIDKVAALAVSEIGATKAYTIGRRGMFKNYVDVYAVLHGGHATLVELIAHAEKKYGSAFNARLFLEQLAYFDDLEETPIVFLGKGVRMTEIIAFFSAEIKKLEI</sequence>
<dbReference type="InterPro" id="IPR014942">
    <property type="entry name" value="AbiEii"/>
</dbReference>
<proteinExistence type="predicted"/>
<gene>
    <name evidence="1" type="ORF">A3D65_04900</name>
</gene>
<dbReference type="EMBL" id="MHLL01000032">
    <property type="protein sequence ID" value="OGZ08564.1"/>
    <property type="molecule type" value="Genomic_DNA"/>
</dbReference>
<reference evidence="1 2" key="1">
    <citation type="journal article" date="2016" name="Nat. Commun.">
        <title>Thousands of microbial genomes shed light on interconnected biogeochemical processes in an aquifer system.</title>
        <authorList>
            <person name="Anantharaman K."/>
            <person name="Brown C.T."/>
            <person name="Hug L.A."/>
            <person name="Sharon I."/>
            <person name="Castelle C.J."/>
            <person name="Probst A.J."/>
            <person name="Thomas B.C."/>
            <person name="Singh A."/>
            <person name="Wilkins M.J."/>
            <person name="Karaoz U."/>
            <person name="Brodie E.L."/>
            <person name="Williams K.H."/>
            <person name="Hubbard S.S."/>
            <person name="Banfield J.F."/>
        </authorList>
    </citation>
    <scope>NUCLEOTIDE SEQUENCE [LARGE SCALE GENOMIC DNA]</scope>
</reference>
<name>A0A1G2D4K0_9BACT</name>
<evidence type="ECO:0008006" key="3">
    <source>
        <dbReference type="Google" id="ProtNLM"/>
    </source>
</evidence>
<dbReference type="AlphaFoldDB" id="A0A1G2D4K0"/>
<dbReference type="Proteomes" id="UP000177996">
    <property type="component" value="Unassembled WGS sequence"/>
</dbReference>
<dbReference type="Pfam" id="PF08843">
    <property type="entry name" value="AbiEii"/>
    <property type="match status" value="1"/>
</dbReference>
<dbReference type="STRING" id="1798661.A3D65_04900"/>
<evidence type="ECO:0000313" key="1">
    <source>
        <dbReference type="EMBL" id="OGZ08564.1"/>
    </source>
</evidence>
<protein>
    <recommendedName>
        <fullName evidence="3">Nucleotidyl transferase AbiEii/AbiGii toxin family protein</fullName>
    </recommendedName>
</protein>
<accession>A0A1G2D4K0</accession>